<protein>
    <submittedName>
        <fullName evidence="1">MBL fold metallo-hydrolase</fullName>
    </submittedName>
</protein>
<dbReference type="EMBL" id="JADEWZ010000011">
    <property type="protein sequence ID" value="MBE9116047.1"/>
    <property type="molecule type" value="Genomic_DNA"/>
</dbReference>
<dbReference type="SUPFAM" id="SSF56281">
    <property type="entry name" value="Metallo-hydrolase/oxidoreductase"/>
    <property type="match status" value="1"/>
</dbReference>
<name>A0A8J7DVW1_9CYAN</name>
<gene>
    <name evidence="1" type="ORF">IQ249_09085</name>
</gene>
<dbReference type="Gene3D" id="3.60.15.10">
    <property type="entry name" value="Ribonuclease Z/Hydroxyacylglutathione hydrolase-like"/>
    <property type="match status" value="1"/>
</dbReference>
<dbReference type="PANTHER" id="PTHR36142">
    <property type="entry name" value="METALLO-HYDROLASE/OXIDOREDUCTASE SUPERFAMILY PROTEIN"/>
    <property type="match status" value="1"/>
</dbReference>
<dbReference type="Proteomes" id="UP000654482">
    <property type="component" value="Unassembled WGS sequence"/>
</dbReference>
<keyword evidence="2" id="KW-1185">Reference proteome</keyword>
<dbReference type="RefSeq" id="WP_194029141.1">
    <property type="nucleotide sequence ID" value="NZ_JADEWZ010000011.1"/>
</dbReference>
<dbReference type="InterPro" id="IPR036866">
    <property type="entry name" value="RibonucZ/Hydroxyglut_hydro"/>
</dbReference>
<organism evidence="1 2">
    <name type="scientific">Lusitaniella coriacea LEGE 07157</name>
    <dbReference type="NCBI Taxonomy" id="945747"/>
    <lineage>
        <taxon>Bacteria</taxon>
        <taxon>Bacillati</taxon>
        <taxon>Cyanobacteriota</taxon>
        <taxon>Cyanophyceae</taxon>
        <taxon>Spirulinales</taxon>
        <taxon>Lusitaniellaceae</taxon>
        <taxon>Lusitaniella</taxon>
    </lineage>
</organism>
<dbReference type="Pfam" id="PF13483">
    <property type="entry name" value="Lactamase_B_3"/>
    <property type="match status" value="1"/>
</dbReference>
<sequence length="254" mass="28184">MHLTWLDNNSWLIEMGEQRILLDPWFVGPLVFGNLPWFFKGERRTPRAIPEHIDLILLSQGLEDHAHTPTLEQLDRSIPVVASPNAAKVVQGLGYQKVTVLPHGETFVLRDRVAIKAIPGSPVGPFLVENGYLLEDLRTGTSLYYEPHGYHSAMLQEGTSVDIIISPIINVELPFIGAILQGWDSVLDVVRGLKPQVLVPTAAGGEIEFSGVLNNVLQIKGSTEELRHQLEANNLATQLLEPEPGKRFKLELKS</sequence>
<reference evidence="1" key="1">
    <citation type="submission" date="2020-10" db="EMBL/GenBank/DDBJ databases">
        <authorList>
            <person name="Castelo-Branco R."/>
            <person name="Eusebio N."/>
            <person name="Adriana R."/>
            <person name="Vieira A."/>
            <person name="Brugerolle De Fraissinette N."/>
            <person name="Rezende De Castro R."/>
            <person name="Schneider M.P."/>
            <person name="Vasconcelos V."/>
            <person name="Leao P.N."/>
        </authorList>
    </citation>
    <scope>NUCLEOTIDE SEQUENCE</scope>
    <source>
        <strain evidence="1">LEGE 07157</strain>
    </source>
</reference>
<evidence type="ECO:0000313" key="2">
    <source>
        <dbReference type="Proteomes" id="UP000654482"/>
    </source>
</evidence>
<accession>A0A8J7DVW1</accession>
<proteinExistence type="predicted"/>
<comment type="caution">
    <text evidence="1">The sequence shown here is derived from an EMBL/GenBank/DDBJ whole genome shotgun (WGS) entry which is preliminary data.</text>
</comment>
<evidence type="ECO:0000313" key="1">
    <source>
        <dbReference type="EMBL" id="MBE9116047.1"/>
    </source>
</evidence>
<dbReference type="AlphaFoldDB" id="A0A8J7DVW1"/>
<dbReference type="PANTHER" id="PTHR36142:SF2">
    <property type="entry name" value="METALLO-HYDROLASE_OXIDOREDUCTASE SUPERFAMILY PROTEIN"/>
    <property type="match status" value="1"/>
</dbReference>